<dbReference type="PROSITE" id="PS50262">
    <property type="entry name" value="G_PROTEIN_RECEP_F1_2"/>
    <property type="match status" value="1"/>
</dbReference>
<dbReference type="FunFam" id="1.20.1070.10:FF:000291">
    <property type="entry name" value="Predicted protein"/>
    <property type="match status" value="1"/>
</dbReference>
<evidence type="ECO:0000256" key="2">
    <source>
        <dbReference type="ARBA" id="ARBA00022692"/>
    </source>
</evidence>
<feature type="non-terminal residue" evidence="11">
    <location>
        <position position="1"/>
    </location>
</feature>
<keyword evidence="4 8" id="KW-0297">G-protein coupled receptor</keyword>
<evidence type="ECO:0000256" key="9">
    <source>
        <dbReference type="SAM" id="Phobius"/>
    </source>
</evidence>
<dbReference type="AlphaFoldDB" id="A7RK81"/>
<dbReference type="Pfam" id="PF00001">
    <property type="entry name" value="7tm_1"/>
    <property type="match status" value="1"/>
</dbReference>
<feature type="non-terminal residue" evidence="11">
    <location>
        <position position="301"/>
    </location>
</feature>
<dbReference type="GO" id="GO:0004930">
    <property type="term" value="F:G protein-coupled receptor activity"/>
    <property type="evidence" value="ECO:0000318"/>
    <property type="project" value="GO_Central"/>
</dbReference>
<evidence type="ECO:0000256" key="4">
    <source>
        <dbReference type="ARBA" id="ARBA00023040"/>
    </source>
</evidence>
<dbReference type="InterPro" id="IPR000276">
    <property type="entry name" value="GPCR_Rhodpsn"/>
</dbReference>
<dbReference type="InterPro" id="IPR017452">
    <property type="entry name" value="GPCR_Rhodpsn_7TM"/>
</dbReference>
<evidence type="ECO:0000256" key="6">
    <source>
        <dbReference type="ARBA" id="ARBA00023170"/>
    </source>
</evidence>
<organism evidence="11 12">
    <name type="scientific">Nematostella vectensis</name>
    <name type="common">Starlet sea anemone</name>
    <dbReference type="NCBI Taxonomy" id="45351"/>
    <lineage>
        <taxon>Eukaryota</taxon>
        <taxon>Metazoa</taxon>
        <taxon>Cnidaria</taxon>
        <taxon>Anthozoa</taxon>
        <taxon>Hexacorallia</taxon>
        <taxon>Actiniaria</taxon>
        <taxon>Edwardsiidae</taxon>
        <taxon>Nematostella</taxon>
    </lineage>
</organism>
<dbReference type="PANTHER" id="PTHR45695:SF9">
    <property type="entry name" value="LEUCOKININ RECEPTOR"/>
    <property type="match status" value="1"/>
</dbReference>
<evidence type="ECO:0000256" key="7">
    <source>
        <dbReference type="ARBA" id="ARBA00023224"/>
    </source>
</evidence>
<dbReference type="STRING" id="45351.A7RK81"/>
<dbReference type="GO" id="GO:0007186">
    <property type="term" value="P:G protein-coupled receptor signaling pathway"/>
    <property type="evidence" value="ECO:0000318"/>
    <property type="project" value="GO_Central"/>
</dbReference>
<keyword evidence="6 8" id="KW-0675">Receptor</keyword>
<keyword evidence="3 9" id="KW-1133">Transmembrane helix</keyword>
<evidence type="ECO:0000256" key="3">
    <source>
        <dbReference type="ARBA" id="ARBA00022989"/>
    </source>
</evidence>
<dbReference type="HOGENOM" id="CLU_009579_6_0_1"/>
<comment type="similarity">
    <text evidence="8">Belongs to the G-protein coupled receptor 1 family.</text>
</comment>
<dbReference type="eggNOG" id="KOG4219">
    <property type="taxonomic scope" value="Eukaryota"/>
</dbReference>
<feature type="transmembrane region" description="Helical" evidence="9">
    <location>
        <begin position="75"/>
        <end position="100"/>
    </location>
</feature>
<evidence type="ECO:0000313" key="11">
    <source>
        <dbReference type="EMBL" id="EDO48201.1"/>
    </source>
</evidence>
<feature type="transmembrane region" description="Helical" evidence="9">
    <location>
        <begin position="269"/>
        <end position="288"/>
    </location>
</feature>
<gene>
    <name evidence="11" type="ORF">NEMVEDRAFT_v1g34692</name>
</gene>
<protein>
    <recommendedName>
        <fullName evidence="10">G-protein coupled receptors family 1 profile domain-containing protein</fullName>
    </recommendedName>
</protein>
<evidence type="ECO:0000313" key="12">
    <source>
        <dbReference type="Proteomes" id="UP000001593"/>
    </source>
</evidence>
<dbReference type="InParanoid" id="A7RK81"/>
<dbReference type="GO" id="GO:0032870">
    <property type="term" value="P:cellular response to hormone stimulus"/>
    <property type="evidence" value="ECO:0000318"/>
    <property type="project" value="GO_Central"/>
</dbReference>
<name>A7RK81_NEMVE</name>
<proteinExistence type="inferred from homology"/>
<feature type="transmembrane region" description="Helical" evidence="9">
    <location>
        <begin position="225"/>
        <end position="249"/>
    </location>
</feature>
<evidence type="ECO:0000256" key="1">
    <source>
        <dbReference type="ARBA" id="ARBA00004141"/>
    </source>
</evidence>
<keyword evidence="5 9" id="KW-0472">Membrane</keyword>
<evidence type="ECO:0000259" key="10">
    <source>
        <dbReference type="PROSITE" id="PS50262"/>
    </source>
</evidence>
<dbReference type="Gene3D" id="1.20.1070.10">
    <property type="entry name" value="Rhodopsin 7-helix transmembrane proteins"/>
    <property type="match status" value="1"/>
</dbReference>
<feature type="transmembrane region" description="Helical" evidence="9">
    <location>
        <begin position="37"/>
        <end position="55"/>
    </location>
</feature>
<feature type="transmembrane region" description="Helical" evidence="9">
    <location>
        <begin position="120"/>
        <end position="141"/>
    </location>
</feature>
<evidence type="ECO:0000256" key="8">
    <source>
        <dbReference type="RuleBase" id="RU000688"/>
    </source>
</evidence>
<feature type="transmembrane region" description="Helical" evidence="9">
    <location>
        <begin position="173"/>
        <end position="195"/>
    </location>
</feature>
<evidence type="ECO:0000256" key="5">
    <source>
        <dbReference type="ARBA" id="ARBA00023136"/>
    </source>
</evidence>
<dbReference type="PROSITE" id="PS00237">
    <property type="entry name" value="G_PROTEIN_RECEP_F1_1"/>
    <property type="match status" value="1"/>
</dbReference>
<dbReference type="SUPFAM" id="SSF81321">
    <property type="entry name" value="Family A G protein-coupled receptor-like"/>
    <property type="match status" value="1"/>
</dbReference>
<keyword evidence="12" id="KW-1185">Reference proteome</keyword>
<comment type="subcellular location">
    <subcellularLocation>
        <location evidence="1">Membrane</location>
        <topology evidence="1">Multi-pass membrane protein</topology>
    </subcellularLocation>
</comment>
<dbReference type="PANTHER" id="PTHR45695">
    <property type="entry name" value="LEUCOKININ RECEPTOR-RELATED"/>
    <property type="match status" value="1"/>
</dbReference>
<dbReference type="PRINTS" id="PR00237">
    <property type="entry name" value="GPCRRHODOPSN"/>
</dbReference>
<feature type="transmembrane region" description="Helical" evidence="9">
    <location>
        <begin position="6"/>
        <end position="25"/>
    </location>
</feature>
<dbReference type="Proteomes" id="UP000001593">
    <property type="component" value="Unassembled WGS sequence"/>
</dbReference>
<keyword evidence="2 8" id="KW-0812">Transmembrane</keyword>
<dbReference type="PhylomeDB" id="A7RK81"/>
<reference evidence="11 12" key="1">
    <citation type="journal article" date="2007" name="Science">
        <title>Sea anemone genome reveals ancestral eumetazoan gene repertoire and genomic organization.</title>
        <authorList>
            <person name="Putnam N.H."/>
            <person name="Srivastava M."/>
            <person name="Hellsten U."/>
            <person name="Dirks B."/>
            <person name="Chapman J."/>
            <person name="Salamov A."/>
            <person name="Terry A."/>
            <person name="Shapiro H."/>
            <person name="Lindquist E."/>
            <person name="Kapitonov V.V."/>
            <person name="Jurka J."/>
            <person name="Genikhovich G."/>
            <person name="Grigoriev I.V."/>
            <person name="Lucas S.M."/>
            <person name="Steele R.E."/>
            <person name="Finnerty J.R."/>
            <person name="Technau U."/>
            <person name="Martindale M.Q."/>
            <person name="Rokhsar D.S."/>
        </authorList>
    </citation>
    <scope>NUCLEOTIDE SEQUENCE [LARGE SCALE GENOMIC DNA]</scope>
    <source>
        <strain evidence="12">CH2 X CH6</strain>
    </source>
</reference>
<keyword evidence="7 8" id="KW-0807">Transducer</keyword>
<sequence>ITMIVLYTIVGVLAFVGNVFVLHVLRTRLSARRNVGFMFANMAVADLLTALIIIPKQITQAARNNLWFPGMLADVLCRACDFTVFTSIAASILTLTIMSLDRFVGIMLPQHKQTTLFHRASVVTPFVWITSTLLMSPIIVVSTSLPSSLYPDDPARCRQTWSVLGDVDLSQQVFYAFVLVMLYIIPLVVMTTIYSSICFKLWIHRTPGETIPAVTRRVERKNRRVIRMLVIVVVVFAACWLPPHVMHIYSAFYWREFSVNITRYNIDDIMFFIGQANSAINPILYIWLNSEFRKAFGRAFR</sequence>
<accession>A7RK81</accession>
<feature type="domain" description="G-protein coupled receptors family 1 profile" evidence="10">
    <location>
        <begin position="17"/>
        <end position="285"/>
    </location>
</feature>
<dbReference type="EMBL" id="DS469515">
    <property type="protein sequence ID" value="EDO48201.1"/>
    <property type="molecule type" value="Genomic_DNA"/>
</dbReference>
<dbReference type="GO" id="GO:0005886">
    <property type="term" value="C:plasma membrane"/>
    <property type="evidence" value="ECO:0000318"/>
    <property type="project" value="GO_Central"/>
</dbReference>